<feature type="compositionally biased region" description="Basic and acidic residues" evidence="1">
    <location>
        <begin position="233"/>
        <end position="242"/>
    </location>
</feature>
<comment type="caution">
    <text evidence="2">The sequence shown here is derived from an EMBL/GenBank/DDBJ whole genome shotgun (WGS) entry which is preliminary data.</text>
</comment>
<dbReference type="Proteomes" id="UP001201812">
    <property type="component" value="Unassembled WGS sequence"/>
</dbReference>
<evidence type="ECO:0000256" key="1">
    <source>
        <dbReference type="SAM" id="MobiDB-lite"/>
    </source>
</evidence>
<name>A0AAD4MJL1_9BILA</name>
<dbReference type="SUPFAM" id="SSF109709">
    <property type="entry name" value="KorB DNA-binding domain-like"/>
    <property type="match status" value="1"/>
</dbReference>
<proteinExistence type="predicted"/>
<dbReference type="EMBL" id="JAKKPZ010000833">
    <property type="protein sequence ID" value="KAI1692044.1"/>
    <property type="molecule type" value="Genomic_DNA"/>
</dbReference>
<evidence type="ECO:0000313" key="2">
    <source>
        <dbReference type="EMBL" id="KAI1692044.1"/>
    </source>
</evidence>
<feature type="region of interest" description="Disordered" evidence="1">
    <location>
        <begin position="230"/>
        <end position="250"/>
    </location>
</feature>
<dbReference type="AlphaFoldDB" id="A0AAD4MJL1"/>
<organism evidence="2 3">
    <name type="scientific">Ditylenchus destructor</name>
    <dbReference type="NCBI Taxonomy" id="166010"/>
    <lineage>
        <taxon>Eukaryota</taxon>
        <taxon>Metazoa</taxon>
        <taxon>Ecdysozoa</taxon>
        <taxon>Nematoda</taxon>
        <taxon>Chromadorea</taxon>
        <taxon>Rhabditida</taxon>
        <taxon>Tylenchina</taxon>
        <taxon>Tylenchomorpha</taxon>
        <taxon>Sphaerularioidea</taxon>
        <taxon>Anguinidae</taxon>
        <taxon>Anguininae</taxon>
        <taxon>Ditylenchus</taxon>
    </lineage>
</organism>
<sequence>MRRPSRHGDRGCARRHDRRGAPEIDAIVSVETGAIVLGDRLRPVDQTRLARGFRCGSCRYPEAPRGGCPGAQGVWSASANVRWQKALKDEAHNANDIVSFAYGWTQEVADALGFNKRTIERDLLLYRRLAPSLVARLREQPPPILANASQLRALAKLDEAEQVSIVDQLTAAEPAKSVSEAQARMRGANRVASDPTAKNLSAFLGAFSRMSLTRRRGAARAARAAACRCPKSPSREKARDLRPLLPAMRR</sequence>
<reference evidence="2" key="1">
    <citation type="submission" date="2022-01" db="EMBL/GenBank/DDBJ databases">
        <title>Genome Sequence Resource for Two Populations of Ditylenchus destructor, the Migratory Endoparasitic Phytonematode.</title>
        <authorList>
            <person name="Zhang H."/>
            <person name="Lin R."/>
            <person name="Xie B."/>
        </authorList>
    </citation>
    <scope>NUCLEOTIDE SEQUENCE</scope>
    <source>
        <strain evidence="2">BazhouSP</strain>
    </source>
</reference>
<evidence type="ECO:0000313" key="3">
    <source>
        <dbReference type="Proteomes" id="UP001201812"/>
    </source>
</evidence>
<gene>
    <name evidence="2" type="ORF">DdX_21484</name>
</gene>
<keyword evidence="3" id="KW-1185">Reference proteome</keyword>
<accession>A0AAD4MJL1</accession>
<protein>
    <submittedName>
        <fullName evidence="2">Uncharacterized protein</fullName>
    </submittedName>
</protein>